<evidence type="ECO:0000313" key="2">
    <source>
        <dbReference type="EMBL" id="KAJ9547662.1"/>
    </source>
</evidence>
<dbReference type="PANTHER" id="PTHR46148">
    <property type="entry name" value="CHROMO DOMAIN-CONTAINING PROTEIN"/>
    <property type="match status" value="1"/>
</dbReference>
<dbReference type="Pfam" id="PF24626">
    <property type="entry name" value="SH3_Tf2-1"/>
    <property type="match status" value="1"/>
</dbReference>
<reference evidence="2" key="1">
    <citation type="submission" date="2023-03" db="EMBL/GenBank/DDBJ databases">
        <title>Chromosome-scale reference genome and RAD-based genetic map of yellow starthistle (Centaurea solstitialis) reveal putative structural variation and QTLs associated with invader traits.</title>
        <authorList>
            <person name="Reatini B."/>
            <person name="Cang F.A."/>
            <person name="Jiang Q."/>
            <person name="Mckibben M.T.W."/>
            <person name="Barker M.S."/>
            <person name="Rieseberg L.H."/>
            <person name="Dlugosch K.M."/>
        </authorList>
    </citation>
    <scope>NUCLEOTIDE SEQUENCE</scope>
    <source>
        <strain evidence="2">CAN-66</strain>
        <tissue evidence="2">Leaf</tissue>
    </source>
</reference>
<dbReference type="PANTHER" id="PTHR46148:SF57">
    <property type="entry name" value="OS12G0499874 PROTEIN"/>
    <property type="match status" value="1"/>
</dbReference>
<evidence type="ECO:0000259" key="1">
    <source>
        <dbReference type="Pfam" id="PF24626"/>
    </source>
</evidence>
<feature type="domain" description="Tf2-1-like SH3-like" evidence="1">
    <location>
        <begin position="88"/>
        <end position="152"/>
    </location>
</feature>
<evidence type="ECO:0000313" key="3">
    <source>
        <dbReference type="Proteomes" id="UP001172457"/>
    </source>
</evidence>
<protein>
    <recommendedName>
        <fullName evidence="1">Tf2-1-like SH3-like domain-containing protein</fullName>
    </recommendedName>
</protein>
<organism evidence="2 3">
    <name type="scientific">Centaurea solstitialis</name>
    <name type="common">yellow star-thistle</name>
    <dbReference type="NCBI Taxonomy" id="347529"/>
    <lineage>
        <taxon>Eukaryota</taxon>
        <taxon>Viridiplantae</taxon>
        <taxon>Streptophyta</taxon>
        <taxon>Embryophyta</taxon>
        <taxon>Tracheophyta</taxon>
        <taxon>Spermatophyta</taxon>
        <taxon>Magnoliopsida</taxon>
        <taxon>eudicotyledons</taxon>
        <taxon>Gunneridae</taxon>
        <taxon>Pentapetalae</taxon>
        <taxon>asterids</taxon>
        <taxon>campanulids</taxon>
        <taxon>Asterales</taxon>
        <taxon>Asteraceae</taxon>
        <taxon>Carduoideae</taxon>
        <taxon>Cardueae</taxon>
        <taxon>Centaureinae</taxon>
        <taxon>Centaurea</taxon>
    </lineage>
</organism>
<dbReference type="InterPro" id="IPR056924">
    <property type="entry name" value="SH3_Tf2-1"/>
</dbReference>
<keyword evidence="3" id="KW-1185">Reference proteome</keyword>
<dbReference type="AlphaFoldDB" id="A0AA38TA81"/>
<gene>
    <name evidence="2" type="ORF">OSB04_020205</name>
</gene>
<name>A0AA38TA81_9ASTR</name>
<proteinExistence type="predicted"/>
<dbReference type="EMBL" id="JARYMX010000005">
    <property type="protein sequence ID" value="KAJ9547662.1"/>
    <property type="molecule type" value="Genomic_DNA"/>
</dbReference>
<sequence>MDTEDFPTLLPVLGLGLFEDGTKTNLCCERIGDDFMCWDVRVGDKRKCDDNEGNNREKEELGISTETAQSRQKSYVDRRRPYLEFQVGDRVLLEVSLWKRVIRFRKRGKLGPRFIRPFTVLARMGRVAYRLELPEVFDLSRSTFHVSQLSKCLAGESAHIPLDDIQVGEGLNCVERPVAVLERRMKGLRNKEL</sequence>
<comment type="caution">
    <text evidence="2">The sequence shown here is derived from an EMBL/GenBank/DDBJ whole genome shotgun (WGS) entry which is preliminary data.</text>
</comment>
<dbReference type="Proteomes" id="UP001172457">
    <property type="component" value="Chromosome 5"/>
</dbReference>
<accession>A0AA38TA81</accession>